<dbReference type="SMART" id="SM01022">
    <property type="entry name" value="ASCH"/>
    <property type="match status" value="1"/>
</dbReference>
<name>A0ABX5SN44_9LACO</name>
<sequence>MTNTIISYWNNFCKQNNINNNTEFDAWSFGDGTSEMANNLSKLVVTGRKTATSSSLISYEYEDERMPEVNQYDIILDGSNQPVAVIQYTKIEIMPIKEVSEQFARNEGEGDLSLSYWYAVHKEFFSSELASWRKEFTDELMVVCQTFKLVDVRKL</sequence>
<dbReference type="EMBL" id="CP037939">
    <property type="protein sequence ID" value="QBR47560.1"/>
    <property type="molecule type" value="Genomic_DNA"/>
</dbReference>
<proteinExistence type="predicted"/>
<accession>A0ABX5SN44</accession>
<dbReference type="PIRSF" id="PIRSF021320">
    <property type="entry name" value="DUF984"/>
    <property type="match status" value="1"/>
</dbReference>
<gene>
    <name evidence="2" type="ORF">EW139_05260</name>
</gene>
<dbReference type="SUPFAM" id="SSF88697">
    <property type="entry name" value="PUA domain-like"/>
    <property type="match status" value="1"/>
</dbReference>
<feature type="domain" description="ASCH" evidence="1">
    <location>
        <begin position="27"/>
        <end position="151"/>
    </location>
</feature>
<dbReference type="PANTHER" id="PTHR39203">
    <property type="entry name" value="CYTOPLASMIC PROTEIN-RELATED"/>
    <property type="match status" value="1"/>
</dbReference>
<protein>
    <submittedName>
        <fullName evidence="2">ASCH domain-containing protein</fullName>
    </submittedName>
</protein>
<dbReference type="InterPro" id="IPR007374">
    <property type="entry name" value="ASCH_domain"/>
</dbReference>
<reference evidence="2 3" key="1">
    <citation type="submission" date="2019-03" db="EMBL/GenBank/DDBJ databases">
        <title>Complete Genome Sequence of Leuconostoc kimchii strain NKJ218 Isolated from Homemade Kimchi.</title>
        <authorList>
            <person name="Jung J.Y."/>
            <person name="Jin H.M."/>
            <person name="Jung J.-W."/>
            <person name="Lee S.-Y."/>
            <person name="Ryu B.-G."/>
            <person name="Han S.-S."/>
            <person name="Kang H.K."/>
            <person name="Choi H.W."/>
            <person name="Chung E.J."/>
            <person name="Choi K.-M."/>
        </authorList>
    </citation>
    <scope>NUCLEOTIDE SEQUENCE [LARGE SCALE GENOMIC DNA]</scope>
    <source>
        <strain evidence="2 3">NKJ218</strain>
    </source>
</reference>
<dbReference type="Pfam" id="PF04266">
    <property type="entry name" value="ASCH"/>
    <property type="match status" value="1"/>
</dbReference>
<dbReference type="CDD" id="cd06553">
    <property type="entry name" value="ASCH_Ef3133_like"/>
    <property type="match status" value="1"/>
</dbReference>
<evidence type="ECO:0000313" key="3">
    <source>
        <dbReference type="Proteomes" id="UP000295756"/>
    </source>
</evidence>
<dbReference type="RefSeq" id="WP_013102234.1">
    <property type="nucleotide sequence ID" value="NZ_CP037939.1"/>
</dbReference>
<evidence type="ECO:0000313" key="2">
    <source>
        <dbReference type="EMBL" id="QBR47560.1"/>
    </source>
</evidence>
<organism evidence="2 3">
    <name type="scientific">Leuconostoc kimchii</name>
    <dbReference type="NCBI Taxonomy" id="136609"/>
    <lineage>
        <taxon>Bacteria</taxon>
        <taxon>Bacillati</taxon>
        <taxon>Bacillota</taxon>
        <taxon>Bacilli</taxon>
        <taxon>Lactobacillales</taxon>
        <taxon>Lactobacillaceae</taxon>
        <taxon>Leuconostoc</taxon>
    </lineage>
</organism>
<evidence type="ECO:0000259" key="1">
    <source>
        <dbReference type="SMART" id="SM01022"/>
    </source>
</evidence>
<dbReference type="InterPro" id="IPR009326">
    <property type="entry name" value="DUF984"/>
</dbReference>
<dbReference type="InterPro" id="IPR015947">
    <property type="entry name" value="PUA-like_sf"/>
</dbReference>
<dbReference type="Proteomes" id="UP000295756">
    <property type="component" value="Chromosome"/>
</dbReference>
<keyword evidence="3" id="KW-1185">Reference proteome</keyword>
<dbReference type="Gene3D" id="3.10.400.10">
    <property type="entry name" value="Sulfate adenylyltransferase"/>
    <property type="match status" value="1"/>
</dbReference>
<dbReference type="PANTHER" id="PTHR39203:SF1">
    <property type="entry name" value="CYTOPLASMIC PROTEIN"/>
    <property type="match status" value="1"/>
</dbReference>